<organism evidence="2 3">
    <name type="scientific">Prorocentrum cordatum</name>
    <dbReference type="NCBI Taxonomy" id="2364126"/>
    <lineage>
        <taxon>Eukaryota</taxon>
        <taxon>Sar</taxon>
        <taxon>Alveolata</taxon>
        <taxon>Dinophyceae</taxon>
        <taxon>Prorocentrales</taxon>
        <taxon>Prorocentraceae</taxon>
        <taxon>Prorocentrum</taxon>
    </lineage>
</organism>
<dbReference type="Gene3D" id="2.60.120.10">
    <property type="entry name" value="Jelly Rolls"/>
    <property type="match status" value="1"/>
</dbReference>
<accession>A0ABN9YDL9</accession>
<gene>
    <name evidence="2" type="ORF">PCOR1329_LOCUS84900</name>
</gene>
<reference evidence="2" key="1">
    <citation type="submission" date="2023-10" db="EMBL/GenBank/DDBJ databases">
        <authorList>
            <person name="Chen Y."/>
            <person name="Shah S."/>
            <person name="Dougan E. K."/>
            <person name="Thang M."/>
            <person name="Chan C."/>
        </authorList>
    </citation>
    <scope>NUCLEOTIDE SEQUENCE [LARGE SCALE GENOMIC DNA]</scope>
</reference>
<dbReference type="Proteomes" id="UP001189429">
    <property type="component" value="Unassembled WGS sequence"/>
</dbReference>
<sequence length="171" mass="18817">MWPRVFGDGDFWGEDMILMNSVLRDDAAGRALTHLEIITLEAGDLIEILPRFPREHQALCRARTKMAIARAMRKISWSLAAVRADAEKERTYLALDDGQVQGLIASILRDDGSGGVPDPLGRSRRIGGAASAELCSRRTPPSRPRGAWRGPCPPRSSTRTCWGSSTCCRAR</sequence>
<evidence type="ECO:0000313" key="3">
    <source>
        <dbReference type="Proteomes" id="UP001189429"/>
    </source>
</evidence>
<keyword evidence="3" id="KW-1185">Reference proteome</keyword>
<dbReference type="EMBL" id="CAUYUJ010022471">
    <property type="protein sequence ID" value="CAK0910842.1"/>
    <property type="molecule type" value="Genomic_DNA"/>
</dbReference>
<name>A0ABN9YDL9_9DINO</name>
<feature type="region of interest" description="Disordered" evidence="1">
    <location>
        <begin position="131"/>
        <end position="160"/>
    </location>
</feature>
<evidence type="ECO:0000256" key="1">
    <source>
        <dbReference type="SAM" id="MobiDB-lite"/>
    </source>
</evidence>
<evidence type="ECO:0008006" key="4">
    <source>
        <dbReference type="Google" id="ProtNLM"/>
    </source>
</evidence>
<proteinExistence type="predicted"/>
<dbReference type="InterPro" id="IPR014710">
    <property type="entry name" value="RmlC-like_jellyroll"/>
</dbReference>
<evidence type="ECO:0000313" key="2">
    <source>
        <dbReference type="EMBL" id="CAK0910842.1"/>
    </source>
</evidence>
<protein>
    <recommendedName>
        <fullName evidence="4">Cyclic nucleotide-binding domain-containing protein</fullName>
    </recommendedName>
</protein>
<comment type="caution">
    <text evidence="2">The sequence shown here is derived from an EMBL/GenBank/DDBJ whole genome shotgun (WGS) entry which is preliminary data.</text>
</comment>